<keyword evidence="2" id="KW-0479">Metal-binding</keyword>
<dbReference type="GO" id="GO:0008233">
    <property type="term" value="F:peptidase activity"/>
    <property type="evidence" value="ECO:0007669"/>
    <property type="project" value="UniProtKB-KW"/>
</dbReference>
<evidence type="ECO:0000313" key="5">
    <source>
        <dbReference type="EMBL" id="PRY56256.1"/>
    </source>
</evidence>
<dbReference type="InterPro" id="IPR002933">
    <property type="entry name" value="Peptidase_M20"/>
</dbReference>
<accession>A0A2T0UE86</accession>
<dbReference type="GO" id="GO:0046872">
    <property type="term" value="F:metal ion binding"/>
    <property type="evidence" value="ECO:0007669"/>
    <property type="project" value="UniProtKB-KW"/>
</dbReference>
<dbReference type="OrthoDB" id="9761532at2"/>
<dbReference type="Pfam" id="PF07687">
    <property type="entry name" value="M20_dimer"/>
    <property type="match status" value="1"/>
</dbReference>
<dbReference type="SUPFAM" id="SSF53187">
    <property type="entry name" value="Zn-dependent exopeptidases"/>
    <property type="match status" value="1"/>
</dbReference>
<evidence type="ECO:0000313" key="6">
    <source>
        <dbReference type="Proteomes" id="UP000238176"/>
    </source>
</evidence>
<evidence type="ECO:0000256" key="3">
    <source>
        <dbReference type="ARBA" id="ARBA00022801"/>
    </source>
</evidence>
<gene>
    <name evidence="5" type="ORF">B0I28_110139</name>
</gene>
<organism evidence="5 6">
    <name type="scientific">Glycomyces artemisiae</name>
    <dbReference type="NCBI Taxonomy" id="1076443"/>
    <lineage>
        <taxon>Bacteria</taxon>
        <taxon>Bacillati</taxon>
        <taxon>Actinomycetota</taxon>
        <taxon>Actinomycetes</taxon>
        <taxon>Glycomycetales</taxon>
        <taxon>Glycomycetaceae</taxon>
        <taxon>Glycomyces</taxon>
    </lineage>
</organism>
<feature type="domain" description="Peptidase M20 dimerisation" evidence="4">
    <location>
        <begin position="194"/>
        <end position="342"/>
    </location>
</feature>
<dbReference type="GO" id="GO:0006508">
    <property type="term" value="P:proteolysis"/>
    <property type="evidence" value="ECO:0007669"/>
    <property type="project" value="UniProtKB-KW"/>
</dbReference>
<dbReference type="NCBIfam" id="NF005914">
    <property type="entry name" value="PRK07907.1"/>
    <property type="match status" value="1"/>
</dbReference>
<sequence>MSDVVNAVRAALPGVRADLEALVKIPAIAFDGLDHEPVRRGADTVQRLLEEAGAAEARQLSHGGGQPSVYAHFPAPEGQPTVLLYAHQDVQPVGDLAKWEQDDPFTVVEKDGRLYGRGVADDKAGVMAHIAALRAHGGRPPVGVKLLIEGEEEFGSPTLEGLLNEYKDLLTADVVVIADSNNWRTEVPALTTSLRGVVNVYVEVSVLKVAVHSGMFGGPVPDALTALARLVATLHDEHGDVAVEGLVSGRASDLDFDEAALRHEAGMLPGTEFIGTGRLTERLWTKPTATVLGIDAPGAAESANALQPSARAKLSFRLAPGDSGANALKAVTAHLEANAPWGAEVTVTPEGGVGDPCAIDATGPAFDAARAAFTEAWDGTEPVEIGVGGSIPMIATFQELYPEAAILVTGVEDQYSNPHGPNESLDIRMFERVCTAEALLLEKLKR</sequence>
<proteinExistence type="predicted"/>
<dbReference type="PANTHER" id="PTHR43270">
    <property type="entry name" value="BETA-ALA-HIS DIPEPTIDASE"/>
    <property type="match status" value="1"/>
</dbReference>
<dbReference type="PANTHER" id="PTHR43270:SF12">
    <property type="entry name" value="SUCCINYL-DIAMINOPIMELATE DESUCCINYLASE"/>
    <property type="match status" value="1"/>
</dbReference>
<dbReference type="AlphaFoldDB" id="A0A2T0UE86"/>
<keyword evidence="1" id="KW-0645">Protease</keyword>
<keyword evidence="3" id="KW-0378">Hydrolase</keyword>
<evidence type="ECO:0000256" key="1">
    <source>
        <dbReference type="ARBA" id="ARBA00022670"/>
    </source>
</evidence>
<comment type="caution">
    <text evidence="5">The sequence shown here is derived from an EMBL/GenBank/DDBJ whole genome shotgun (WGS) entry which is preliminary data.</text>
</comment>
<evidence type="ECO:0000256" key="2">
    <source>
        <dbReference type="ARBA" id="ARBA00022723"/>
    </source>
</evidence>
<dbReference type="RefSeq" id="WP_106366149.1">
    <property type="nucleotide sequence ID" value="NZ_PVTJ01000010.1"/>
</dbReference>
<keyword evidence="6" id="KW-1185">Reference proteome</keyword>
<name>A0A2T0UE86_9ACTN</name>
<dbReference type="Pfam" id="PF01546">
    <property type="entry name" value="Peptidase_M20"/>
    <property type="match status" value="1"/>
</dbReference>
<dbReference type="InterPro" id="IPR051458">
    <property type="entry name" value="Cyt/Met_Dipeptidase"/>
</dbReference>
<dbReference type="Proteomes" id="UP000238176">
    <property type="component" value="Unassembled WGS sequence"/>
</dbReference>
<protein>
    <submittedName>
        <fullName evidence="5">Acetylornithine deacetylase/succinyl-diaminopimelate desuccinylase-like protein</fullName>
    </submittedName>
</protein>
<dbReference type="InterPro" id="IPR011650">
    <property type="entry name" value="Peptidase_M20_dimer"/>
</dbReference>
<dbReference type="Gene3D" id="3.40.630.10">
    <property type="entry name" value="Zn peptidases"/>
    <property type="match status" value="1"/>
</dbReference>
<dbReference type="EMBL" id="PVTJ01000010">
    <property type="protein sequence ID" value="PRY56256.1"/>
    <property type="molecule type" value="Genomic_DNA"/>
</dbReference>
<evidence type="ECO:0000259" key="4">
    <source>
        <dbReference type="Pfam" id="PF07687"/>
    </source>
</evidence>
<reference evidence="5 6" key="1">
    <citation type="submission" date="2018-03" db="EMBL/GenBank/DDBJ databases">
        <title>Genomic Encyclopedia of Type Strains, Phase III (KMG-III): the genomes of soil and plant-associated and newly described type strains.</title>
        <authorList>
            <person name="Whitman W."/>
        </authorList>
    </citation>
    <scope>NUCLEOTIDE SEQUENCE [LARGE SCALE GENOMIC DNA]</scope>
    <source>
        <strain evidence="5 6">CGMCC 4.7067</strain>
    </source>
</reference>
<dbReference type="Gene3D" id="3.30.70.360">
    <property type="match status" value="1"/>
</dbReference>